<dbReference type="RefSeq" id="WP_057625381.1">
    <property type="nucleotide sequence ID" value="NZ_LKHV02000001.1"/>
</dbReference>
<comment type="caution">
    <text evidence="7">The sequence shown here is derived from an EMBL/GenBank/DDBJ whole genome shotgun (WGS) entry which is preliminary data.</text>
</comment>
<dbReference type="CDD" id="cd01335">
    <property type="entry name" value="Radical_SAM"/>
    <property type="match status" value="1"/>
</dbReference>
<dbReference type="SFLD" id="SFLDG01384">
    <property type="entry name" value="thioether_bond_formation_requi"/>
    <property type="match status" value="1"/>
</dbReference>
<dbReference type="SFLD" id="SFLDG01072">
    <property type="entry name" value="dehydrogenase_like"/>
    <property type="match status" value="1"/>
</dbReference>
<dbReference type="NCBIfam" id="TIGR04085">
    <property type="entry name" value="rSAM_more_4Fe4S"/>
    <property type="match status" value="1"/>
</dbReference>
<dbReference type="EMBL" id="LKHV02000001">
    <property type="protein sequence ID" value="MCS5707961.1"/>
    <property type="molecule type" value="Genomic_DNA"/>
</dbReference>
<protein>
    <submittedName>
        <fullName evidence="8">Radical SAM protein</fullName>
    </submittedName>
</protein>
<evidence type="ECO:0000256" key="3">
    <source>
        <dbReference type="ARBA" id="ARBA00022723"/>
    </source>
</evidence>
<dbReference type="PANTHER" id="PTHR43273:SF8">
    <property type="entry name" value="RADICAL SAM DOMAIN PROTEIN"/>
    <property type="match status" value="1"/>
</dbReference>
<dbReference type="InterPro" id="IPR058240">
    <property type="entry name" value="rSAM_sf"/>
</dbReference>
<reference evidence="8" key="2">
    <citation type="journal article" date="2016" name="Genome Announc.">
        <title>Draft Genome Sequences of Two Novel Amoeba-Resistant Intranuclear Bacteria, 'Candidatus Berkiella cookevillensis' and 'Candidatus Berkiella aquae'.</title>
        <authorList>
            <person name="Mehari Y.T."/>
            <person name="Arivett B.A."/>
            <person name="Farone A.L."/>
            <person name="Gunderson J.H."/>
            <person name="Farone M.B."/>
        </authorList>
    </citation>
    <scope>NUCLEOTIDE SEQUENCE</scope>
    <source>
        <strain evidence="8">CC99</strain>
    </source>
</reference>
<name>A0A0Q9YA02_9GAMM</name>
<evidence type="ECO:0000259" key="6">
    <source>
        <dbReference type="PROSITE" id="PS51918"/>
    </source>
</evidence>
<keyword evidence="5" id="KW-0411">Iron-sulfur</keyword>
<dbReference type="PANTHER" id="PTHR43273">
    <property type="entry name" value="ANAEROBIC SULFATASE-MATURATING ENZYME HOMOLOG ASLB-RELATED"/>
    <property type="match status" value="1"/>
</dbReference>
<dbReference type="SFLD" id="SFLDG01067">
    <property type="entry name" value="SPASM/twitch_domain_containing"/>
    <property type="match status" value="1"/>
</dbReference>
<feature type="domain" description="Radical SAM core" evidence="6">
    <location>
        <begin position="2"/>
        <end position="245"/>
    </location>
</feature>
<evidence type="ECO:0000256" key="4">
    <source>
        <dbReference type="ARBA" id="ARBA00023004"/>
    </source>
</evidence>
<keyword evidence="4" id="KW-0408">Iron</keyword>
<keyword evidence="2" id="KW-0949">S-adenosyl-L-methionine</keyword>
<dbReference type="OrthoDB" id="9782387at2"/>
<dbReference type="InterPro" id="IPR007197">
    <property type="entry name" value="rSAM"/>
</dbReference>
<dbReference type="AlphaFoldDB" id="A0A0Q9YA02"/>
<dbReference type="STRING" id="437022.CC99x_02286"/>
<sequence length="390" mass="45286">MSKIEAVFVLKTVERCNINCTYCYFFNKNDQSYKEHPPLMSEGTLFQVADFILNGCKKFEIKNLVVCFHGGEPLMQKKDQFEKFCLYIVDNLVPGLKVSFILQTNGLLINDEWLNLLQKFNVNISISLDGPKLINDKYRIDHAGRGTFNRVRRKIDFLREHEFYKLKGFSILSVISEFFEANEIYNFFFNELCLNNVDFLIPDNTHDEKSNFSENQLGNFLSELFMLWINDRPQKISIRYFNGILNRFLGKPYYTYGHGSTKELECLPLVTISSDGSLSPSDEFRSTSMDFMNTNMNCSSSELDELLKHDNFEKIDKSLNTLPKDCASCLWKNICQGGGLVNRYSAAREFDNPSVFCNDLKIFYRTVSIELIKRRMSIDHMIENLNKEAA</sequence>
<dbReference type="InterPro" id="IPR013785">
    <property type="entry name" value="Aldolase_TIM"/>
</dbReference>
<evidence type="ECO:0000313" key="7">
    <source>
        <dbReference type="EMBL" id="KRG17541.1"/>
    </source>
</evidence>
<comment type="cofactor">
    <cofactor evidence="1">
        <name>[4Fe-4S] cluster</name>
        <dbReference type="ChEBI" id="CHEBI:49883"/>
    </cofactor>
</comment>
<evidence type="ECO:0000256" key="2">
    <source>
        <dbReference type="ARBA" id="ARBA00022691"/>
    </source>
</evidence>
<keyword evidence="9" id="KW-1185">Reference proteome</keyword>
<dbReference type="EMBL" id="LKHV01000015">
    <property type="protein sequence ID" value="KRG17541.1"/>
    <property type="molecule type" value="Genomic_DNA"/>
</dbReference>
<dbReference type="InterPro" id="IPR023885">
    <property type="entry name" value="4Fe4S-binding_SPASM_dom"/>
</dbReference>
<evidence type="ECO:0000256" key="1">
    <source>
        <dbReference type="ARBA" id="ARBA00001966"/>
    </source>
</evidence>
<proteinExistence type="predicted"/>
<organism evidence="7">
    <name type="scientific">Candidatus Berkiella cookevillensis</name>
    <dbReference type="NCBI Taxonomy" id="437022"/>
    <lineage>
        <taxon>Bacteria</taxon>
        <taxon>Pseudomonadati</taxon>
        <taxon>Pseudomonadota</taxon>
        <taxon>Gammaproteobacteria</taxon>
        <taxon>Candidatus Berkiellales</taxon>
        <taxon>Candidatus Berkiellaceae</taxon>
        <taxon>Candidatus Berkiella</taxon>
    </lineage>
</organism>
<dbReference type="Proteomes" id="UP000051494">
    <property type="component" value="Unassembled WGS sequence"/>
</dbReference>
<evidence type="ECO:0000313" key="8">
    <source>
        <dbReference type="EMBL" id="MCS5707961.1"/>
    </source>
</evidence>
<evidence type="ECO:0000313" key="9">
    <source>
        <dbReference type="Proteomes" id="UP000051494"/>
    </source>
</evidence>
<dbReference type="GO" id="GO:0051536">
    <property type="term" value="F:iron-sulfur cluster binding"/>
    <property type="evidence" value="ECO:0007669"/>
    <property type="project" value="UniProtKB-KW"/>
</dbReference>
<reference evidence="7" key="1">
    <citation type="submission" date="2015-09" db="EMBL/GenBank/DDBJ databases">
        <title>Draft Genome Sequences of Two Novel Amoeba-resistant Intranuclear Bacteria, Candidatus Berkiella cookevillensis and Candidatus Berkiella aquae.</title>
        <authorList>
            <person name="Mehari Y.T."/>
            <person name="Arivett B.A."/>
            <person name="Farone A.L."/>
            <person name="Gunderson J.H."/>
            <person name="Farone M.B."/>
        </authorList>
    </citation>
    <scope>NUCLEOTIDE SEQUENCE [LARGE SCALE GENOMIC DNA]</scope>
    <source>
        <strain evidence="7">CC99</strain>
    </source>
</reference>
<dbReference type="GO" id="GO:0016491">
    <property type="term" value="F:oxidoreductase activity"/>
    <property type="evidence" value="ECO:0007669"/>
    <property type="project" value="InterPro"/>
</dbReference>
<dbReference type="SUPFAM" id="SSF102114">
    <property type="entry name" value="Radical SAM enzymes"/>
    <property type="match status" value="1"/>
</dbReference>
<gene>
    <name evidence="8" type="ORF">CC99x_003490</name>
    <name evidence="7" type="ORF">CC99x_02286</name>
</gene>
<dbReference type="Pfam" id="PF04055">
    <property type="entry name" value="Radical_SAM"/>
    <property type="match status" value="1"/>
</dbReference>
<keyword evidence="3" id="KW-0479">Metal-binding</keyword>
<accession>A0A0Q9YA02</accession>
<dbReference type="SFLD" id="SFLDG01386">
    <property type="entry name" value="main_SPASM_domain-containing"/>
    <property type="match status" value="1"/>
</dbReference>
<dbReference type="GO" id="GO:0046872">
    <property type="term" value="F:metal ion binding"/>
    <property type="evidence" value="ECO:0007669"/>
    <property type="project" value="UniProtKB-KW"/>
</dbReference>
<dbReference type="Gene3D" id="3.20.20.70">
    <property type="entry name" value="Aldolase class I"/>
    <property type="match status" value="1"/>
</dbReference>
<dbReference type="SFLD" id="SFLDS00029">
    <property type="entry name" value="Radical_SAM"/>
    <property type="match status" value="1"/>
</dbReference>
<reference evidence="8" key="3">
    <citation type="submission" date="2021-06" db="EMBL/GenBank/DDBJ databases">
        <title>Genomic Description and Analysis of Intracellular Bacteria, Candidatus Berkiella cookevillensis and Candidatus Berkiella aquae.</title>
        <authorList>
            <person name="Kidane D.T."/>
            <person name="Mehari Y.T."/>
            <person name="Rice F.C."/>
            <person name="Arivett B.A."/>
            <person name="Farone A.L."/>
            <person name="Berk S.G."/>
            <person name="Farone M.B."/>
        </authorList>
    </citation>
    <scope>NUCLEOTIDE SEQUENCE</scope>
    <source>
        <strain evidence="8">CC99</strain>
    </source>
</reference>
<evidence type="ECO:0000256" key="5">
    <source>
        <dbReference type="ARBA" id="ARBA00023014"/>
    </source>
</evidence>
<dbReference type="InterPro" id="IPR023867">
    <property type="entry name" value="Sulphatase_maturase_rSAM"/>
</dbReference>
<dbReference type="PROSITE" id="PS51918">
    <property type="entry name" value="RADICAL_SAM"/>
    <property type="match status" value="1"/>
</dbReference>